<accession>A0A518IE81</accession>
<evidence type="ECO:0008006" key="6">
    <source>
        <dbReference type="Google" id="ProtNLM"/>
    </source>
</evidence>
<evidence type="ECO:0000256" key="1">
    <source>
        <dbReference type="SAM" id="MobiDB-lite"/>
    </source>
</evidence>
<name>A0A518IE81_9PLAN</name>
<feature type="signal peptide" evidence="3">
    <location>
        <begin position="1"/>
        <end position="35"/>
    </location>
</feature>
<organism evidence="4 5">
    <name type="scientific">Gimesia fumaroli</name>
    <dbReference type="NCBI Taxonomy" id="2527976"/>
    <lineage>
        <taxon>Bacteria</taxon>
        <taxon>Pseudomonadati</taxon>
        <taxon>Planctomycetota</taxon>
        <taxon>Planctomycetia</taxon>
        <taxon>Planctomycetales</taxon>
        <taxon>Planctomycetaceae</taxon>
        <taxon>Gimesia</taxon>
    </lineage>
</organism>
<keyword evidence="2" id="KW-0812">Transmembrane</keyword>
<proteinExistence type="predicted"/>
<evidence type="ECO:0000256" key="3">
    <source>
        <dbReference type="SAM" id="SignalP"/>
    </source>
</evidence>
<protein>
    <recommendedName>
        <fullName evidence="6">VIT domain-containing protein</fullName>
    </recommendedName>
</protein>
<feature type="transmembrane region" description="Helical" evidence="2">
    <location>
        <begin position="422"/>
        <end position="440"/>
    </location>
</feature>
<evidence type="ECO:0000313" key="4">
    <source>
        <dbReference type="EMBL" id="QDV51396.1"/>
    </source>
</evidence>
<reference evidence="4 5" key="1">
    <citation type="submission" date="2019-03" db="EMBL/GenBank/DDBJ databases">
        <title>Deep-cultivation of Planctomycetes and their phenomic and genomic characterization uncovers novel biology.</title>
        <authorList>
            <person name="Wiegand S."/>
            <person name="Jogler M."/>
            <person name="Boedeker C."/>
            <person name="Pinto D."/>
            <person name="Vollmers J."/>
            <person name="Rivas-Marin E."/>
            <person name="Kohn T."/>
            <person name="Peeters S.H."/>
            <person name="Heuer A."/>
            <person name="Rast P."/>
            <person name="Oberbeckmann S."/>
            <person name="Bunk B."/>
            <person name="Jeske O."/>
            <person name="Meyerdierks A."/>
            <person name="Storesund J.E."/>
            <person name="Kallscheuer N."/>
            <person name="Luecker S."/>
            <person name="Lage O.M."/>
            <person name="Pohl T."/>
            <person name="Merkel B.J."/>
            <person name="Hornburger P."/>
            <person name="Mueller R.-W."/>
            <person name="Bruemmer F."/>
            <person name="Labrenz M."/>
            <person name="Spormann A.M."/>
            <person name="Op den Camp H."/>
            <person name="Overmann J."/>
            <person name="Amann R."/>
            <person name="Jetten M.S.M."/>
            <person name="Mascher T."/>
            <person name="Medema M.H."/>
            <person name="Devos D.P."/>
            <person name="Kaster A.-K."/>
            <person name="Ovreas L."/>
            <person name="Rohde M."/>
            <person name="Galperin M.Y."/>
            <person name="Jogler C."/>
        </authorList>
    </citation>
    <scope>NUCLEOTIDE SEQUENCE [LARGE SCALE GENOMIC DNA]</scope>
    <source>
        <strain evidence="4 5">Enr17</strain>
    </source>
</reference>
<dbReference type="Gene3D" id="3.40.50.880">
    <property type="match status" value="1"/>
</dbReference>
<evidence type="ECO:0000256" key="2">
    <source>
        <dbReference type="SAM" id="Phobius"/>
    </source>
</evidence>
<keyword evidence="5" id="KW-1185">Reference proteome</keyword>
<dbReference type="AlphaFoldDB" id="A0A518IE81"/>
<dbReference type="SUPFAM" id="SSF52317">
    <property type="entry name" value="Class I glutamine amidotransferase-like"/>
    <property type="match status" value="1"/>
</dbReference>
<keyword evidence="3" id="KW-0732">Signal</keyword>
<feature type="chain" id="PRO_5022227415" description="VIT domain-containing protein" evidence="3">
    <location>
        <begin position="36"/>
        <end position="777"/>
    </location>
</feature>
<dbReference type="EMBL" id="CP037452">
    <property type="protein sequence ID" value="QDV51396.1"/>
    <property type="molecule type" value="Genomic_DNA"/>
</dbReference>
<feature type="compositionally biased region" description="Basic and acidic residues" evidence="1">
    <location>
        <begin position="764"/>
        <end position="777"/>
    </location>
</feature>
<evidence type="ECO:0000313" key="5">
    <source>
        <dbReference type="Proteomes" id="UP000318313"/>
    </source>
</evidence>
<dbReference type="InterPro" id="IPR029062">
    <property type="entry name" value="Class_I_gatase-like"/>
</dbReference>
<feature type="transmembrane region" description="Helical" evidence="2">
    <location>
        <begin position="392"/>
        <end position="413"/>
    </location>
</feature>
<gene>
    <name evidence="4" type="ORF">Enr17x_34520</name>
</gene>
<dbReference type="Proteomes" id="UP000318313">
    <property type="component" value="Chromosome"/>
</dbReference>
<sequence length="777" mass="86795" precursor="true">MESEKKRMKSSLLIQFNTIFLLLLIVLNVSQPSFAAEDTQPFEVKQIHVGFDGLYKVGRWVPVVVELITNEPQELQLSVVALSPDGNPTEVPSKVYSLPRQGDYQLYSQFKTGLLDSPLKIRLQDAKTKEVLREISYSPQSSSSQFTAIGLEQSAELWAIIGSISGFDPVSTEAPNAFDKSQNQFTTLLSNTSALPEAAYGYDSLDTLIVDSSSSVSTKENQAIQNWVANGGHLVVCVGDNVEAYQNSEFAKWVPVKVTGKNRVRELSSLELFAAVRSRIRGVATAARIEIDSNSGEVLATSLDGPLLVRVPFGLGVVTFLALDLNTSPLVNWEGLSNLCQKLASRSRQPVSSNQKNDTLGKRISKTGISEMETQVFHSQQNFPEVKRPSHWWVMGLVLFYLLLVGPLDYFLVHRILKKPHITWITFPVLVTLAAVWGITSAQTDNGNRLQSTQLNLVDYDASSGQLRGRFYLNLYSPEMRRYQVNVNSTAPGKQTPVEYFPTHLSWNGLPETTFAGMYRSAEGTITGPAYQLSEESHSITNLPILKWGTKSLRADWSRQEPGLLESRLTGNSLGQLSGSMTHQFSSPLKEWVIAYGNRVYIPIVNPEQLEDSFIIPGQTWNISGPRVESRNIKGYLTRAVSRRIEQKGQNNATVITVQTDYDPFSKDTYEILKMLTYYDMSGGFGYTRLTNLSAEQLDLSEQLRLGRAVLFARMDTPLSQVQLDDQQLDQEQQSTYIRVVIPVKKSTDIQYELPSLKDEDDQPKDQKETPSGSDKE</sequence>
<keyword evidence="2" id="KW-0472">Membrane</keyword>
<dbReference type="KEGG" id="gfm:Enr17x_34520"/>
<keyword evidence="2" id="KW-1133">Transmembrane helix</keyword>
<feature type="region of interest" description="Disordered" evidence="1">
    <location>
        <begin position="752"/>
        <end position="777"/>
    </location>
</feature>